<evidence type="ECO:0000256" key="4">
    <source>
        <dbReference type="PIRSR" id="PIRSR640042-2"/>
    </source>
</evidence>
<dbReference type="PANTHER" id="PTHR41695">
    <property type="entry name" value="1,4-ALPHA-GLUCAN BRANCHING ENZYME RV3031-RELATED"/>
    <property type="match status" value="1"/>
</dbReference>
<proteinExistence type="inferred from homology"/>
<feature type="binding site" evidence="4">
    <location>
        <position position="409"/>
    </location>
    <ligand>
        <name>substrate</name>
    </ligand>
</feature>
<evidence type="ECO:0000313" key="9">
    <source>
        <dbReference type="Proteomes" id="UP000245921"/>
    </source>
</evidence>
<evidence type="ECO:0000259" key="7">
    <source>
        <dbReference type="Pfam" id="PF09210"/>
    </source>
</evidence>
<evidence type="ECO:0000256" key="5">
    <source>
        <dbReference type="RuleBase" id="RU361196"/>
    </source>
</evidence>
<gene>
    <name evidence="8" type="ORF">C7380_11117</name>
</gene>
<dbReference type="Gene3D" id="3.20.110.10">
    <property type="entry name" value="Glycoside hydrolase 38, N terminal domain"/>
    <property type="match status" value="1"/>
</dbReference>
<dbReference type="Pfam" id="PF09210">
    <property type="entry name" value="BE_C"/>
    <property type="match status" value="1"/>
</dbReference>
<dbReference type="SUPFAM" id="SSF88688">
    <property type="entry name" value="Families 57/38 glycoside transferase middle domain"/>
    <property type="match status" value="1"/>
</dbReference>
<dbReference type="CDD" id="cd10792">
    <property type="entry name" value="GH57N_AmyC_like"/>
    <property type="match status" value="1"/>
</dbReference>
<name>A0AA45C662_9BACT</name>
<dbReference type="RefSeq" id="WP_109605039.1">
    <property type="nucleotide sequence ID" value="NZ_JAMHJO010000015.1"/>
</dbReference>
<dbReference type="InterPro" id="IPR011330">
    <property type="entry name" value="Glyco_hydro/deAcase_b/a-brl"/>
</dbReference>
<accession>A0AA45C662</accession>
<organism evidence="8 9">
    <name type="scientific">Oceanotoga teriensis</name>
    <dbReference type="NCBI Taxonomy" id="515440"/>
    <lineage>
        <taxon>Bacteria</taxon>
        <taxon>Thermotogati</taxon>
        <taxon>Thermotogota</taxon>
        <taxon>Thermotogae</taxon>
        <taxon>Petrotogales</taxon>
        <taxon>Petrotogaceae</taxon>
        <taxon>Oceanotoga</taxon>
    </lineage>
</organism>
<feature type="active site" description="Proton donor" evidence="3">
    <location>
        <position position="356"/>
    </location>
</feature>
<evidence type="ECO:0000313" key="8">
    <source>
        <dbReference type="EMBL" id="PWJ91215.1"/>
    </source>
</evidence>
<dbReference type="SUPFAM" id="SSF88713">
    <property type="entry name" value="Glycoside hydrolase/deacetylase"/>
    <property type="match status" value="1"/>
</dbReference>
<dbReference type="InterPro" id="IPR015293">
    <property type="entry name" value="BE_C"/>
</dbReference>
<feature type="binding site" evidence="4">
    <location>
        <position position="243"/>
    </location>
    <ligand>
        <name>substrate</name>
    </ligand>
</feature>
<evidence type="ECO:0000259" key="6">
    <source>
        <dbReference type="Pfam" id="PF03065"/>
    </source>
</evidence>
<feature type="binding site" evidence="4">
    <location>
        <position position="468"/>
    </location>
    <ligand>
        <name>substrate</name>
    </ligand>
</feature>
<evidence type="ECO:0000256" key="2">
    <source>
        <dbReference type="ARBA" id="ARBA00023277"/>
    </source>
</evidence>
<dbReference type="Gene3D" id="1.20.1430.10">
    <property type="entry name" value="Families 57/38 glycoside transferase, middle domain"/>
    <property type="match status" value="1"/>
</dbReference>
<dbReference type="GO" id="GO:0030979">
    <property type="term" value="P:alpha-glucan biosynthetic process"/>
    <property type="evidence" value="ECO:0007669"/>
    <property type="project" value="InterPro"/>
</dbReference>
<evidence type="ECO:0000256" key="3">
    <source>
        <dbReference type="PIRSR" id="PIRSR640042-1"/>
    </source>
</evidence>
<dbReference type="GO" id="GO:0003844">
    <property type="term" value="F:1,4-alpha-glucan branching enzyme activity"/>
    <property type="evidence" value="ECO:0007669"/>
    <property type="project" value="InterPro"/>
</dbReference>
<dbReference type="InterPro" id="IPR028995">
    <property type="entry name" value="Glyco_hydro_57/38_cen_sf"/>
</dbReference>
<dbReference type="Proteomes" id="UP000245921">
    <property type="component" value="Unassembled WGS sequence"/>
</dbReference>
<reference evidence="8 9" key="1">
    <citation type="submission" date="2018-05" db="EMBL/GenBank/DDBJ databases">
        <title>Genomic Encyclopedia of Type Strains, Phase IV (KMG-IV): sequencing the most valuable type-strain genomes for metagenomic binning, comparative biology and taxonomic classification.</title>
        <authorList>
            <person name="Goeker M."/>
        </authorList>
    </citation>
    <scope>NUCLEOTIDE SEQUENCE [LARGE SCALE GENOMIC DNA]</scope>
    <source>
        <strain evidence="8 9">DSM 24906</strain>
    </source>
</reference>
<dbReference type="EMBL" id="QGGI01000011">
    <property type="protein sequence ID" value="PWJ91215.1"/>
    <property type="molecule type" value="Genomic_DNA"/>
</dbReference>
<keyword evidence="9" id="KW-1185">Reference proteome</keyword>
<comment type="similarity">
    <text evidence="1 5">Belongs to the glycosyl hydrolase 57 family.</text>
</comment>
<dbReference type="InterPro" id="IPR040042">
    <property type="entry name" value="Branching_enz_MT3115-like"/>
</dbReference>
<feature type="binding site" evidence="4">
    <location>
        <position position="260"/>
    </location>
    <ligand>
        <name>substrate</name>
    </ligand>
</feature>
<dbReference type="Pfam" id="PF03065">
    <property type="entry name" value="Glyco_hydro_57"/>
    <property type="match status" value="1"/>
</dbReference>
<evidence type="ECO:0000256" key="1">
    <source>
        <dbReference type="ARBA" id="ARBA00006821"/>
    </source>
</evidence>
<dbReference type="GO" id="GO:0005576">
    <property type="term" value="C:extracellular region"/>
    <property type="evidence" value="ECO:0007669"/>
    <property type="project" value="TreeGrafter"/>
</dbReference>
<feature type="domain" description="1,4-alpha-glucan branching enzyme C-terminal" evidence="7">
    <location>
        <begin position="429"/>
        <end position="527"/>
    </location>
</feature>
<comment type="caution">
    <text evidence="8">The sequence shown here is derived from an EMBL/GenBank/DDBJ whole genome shotgun (WGS) entry which is preliminary data.</text>
</comment>
<sequence>MRKGKFLFILHSHLPYVRHPNYDFFMEENWLFEAITETYLPLLDVFNRLEKDNIPFNLTISFTPTLMEMLTTEDLQVKYEKHLRAMITLSELEIEKTKEEDPRKYKMAKFYNSYLERILFLFSDQYSHNILKGFKEFQDKGYIEVVTCNGTHGFLPFMMNHPAAIRAQLITAKNTYYKNFNKNPEGIWLAECGYTPDLDKYLNEFNFNYFFVDSHAFWYGSSPAKYSVYRPIITKNKVFAFSRDPESSEQVWSSDIGYPGDSRYREFYRDIGFDRSLEYIKPFIDPSGMRINTGIKYHKITDKKLPLELKELYDIDEAFIAVSEHAKDFISKKRSQIKRLISMMPDLEPIIVAPFDTELFGHWWFEGPYFIENFFRELQKNDEIESSTPSKIIESLEEVQMLTPGASTWGAKGFNDVWLNKSNDWVYKHLSEMSDIMVKTSKYDDKDPTLIRILNQMAKELLLAQASDWAFIMTTGTTVEYAVKRTKEHINRFFELFYMFDNKIDEKRLKEIEWLDKIFDDLDYKIFRNNC</sequence>
<keyword evidence="2 5" id="KW-0119">Carbohydrate metabolism</keyword>
<dbReference type="AlphaFoldDB" id="A0AA45C662"/>
<protein>
    <submittedName>
        <fullName evidence="8">1,4-alpha-glucan branching enzyme</fullName>
    </submittedName>
</protein>
<dbReference type="PANTHER" id="PTHR41695:SF1">
    <property type="entry name" value="1,4-ALPHA-GLUCAN BRANCHING ENZYME TK1436"/>
    <property type="match status" value="1"/>
</dbReference>
<feature type="domain" description="Glycoside hydrolase family 57 N-terminal" evidence="6">
    <location>
        <begin position="8"/>
        <end position="300"/>
    </location>
</feature>
<dbReference type="InterPro" id="IPR027291">
    <property type="entry name" value="Glyco_hydro_38_N_sf"/>
</dbReference>
<dbReference type="InterPro" id="IPR004300">
    <property type="entry name" value="Glyco_hydro_57_N"/>
</dbReference>
<dbReference type="InterPro" id="IPR037090">
    <property type="entry name" value="57_glycoside_trans_central"/>
</dbReference>
<feature type="active site" description="Nucleophile" evidence="3">
    <location>
        <position position="191"/>
    </location>
</feature>